<feature type="transmembrane region" description="Helical" evidence="5">
    <location>
        <begin position="373"/>
        <end position="395"/>
    </location>
</feature>
<dbReference type="PANTHER" id="PTHR22950">
    <property type="entry name" value="AMINO ACID TRANSPORTER"/>
    <property type="match status" value="1"/>
</dbReference>
<evidence type="ECO:0000256" key="1">
    <source>
        <dbReference type="ARBA" id="ARBA00004141"/>
    </source>
</evidence>
<reference evidence="7 8" key="1">
    <citation type="submission" date="2020-10" db="EMBL/GenBank/DDBJ databases">
        <authorList>
            <person name="Klimov P.B."/>
            <person name="Dyachkov S.M."/>
            <person name="Chetverikov P.E."/>
        </authorList>
    </citation>
    <scope>NUCLEOTIDE SEQUENCE [LARGE SCALE GENOMIC DNA]</scope>
    <source>
        <strain evidence="7">BMOC 18-1129-001#AD2665</strain>
        <tissue evidence="7">Entire mites</tissue>
    </source>
</reference>
<proteinExistence type="predicted"/>
<feature type="transmembrane region" description="Helical" evidence="5">
    <location>
        <begin position="150"/>
        <end position="170"/>
    </location>
</feature>
<comment type="subcellular location">
    <subcellularLocation>
        <location evidence="1">Membrane</location>
        <topology evidence="1">Multi-pass membrane protein</topology>
    </subcellularLocation>
</comment>
<feature type="transmembrane region" description="Helical" evidence="5">
    <location>
        <begin position="61"/>
        <end position="85"/>
    </location>
</feature>
<feature type="transmembrane region" description="Helical" evidence="5">
    <location>
        <begin position="30"/>
        <end position="49"/>
    </location>
</feature>
<keyword evidence="2 5" id="KW-0812">Transmembrane</keyword>
<feature type="transmembrane region" description="Helical" evidence="5">
    <location>
        <begin position="349"/>
        <end position="367"/>
    </location>
</feature>
<evidence type="ECO:0000313" key="7">
    <source>
        <dbReference type="EMBL" id="KAG9508800.1"/>
    </source>
</evidence>
<keyword evidence="3 5" id="KW-1133">Transmembrane helix</keyword>
<feature type="transmembrane region" description="Helical" evidence="5">
    <location>
        <begin position="109"/>
        <end position="130"/>
    </location>
</feature>
<accession>A0ABQ7S6D9</accession>
<feature type="domain" description="Amino acid transporter transmembrane" evidence="6">
    <location>
        <begin position="31"/>
        <end position="397"/>
    </location>
</feature>
<evidence type="ECO:0000256" key="4">
    <source>
        <dbReference type="ARBA" id="ARBA00023136"/>
    </source>
</evidence>
<evidence type="ECO:0000256" key="5">
    <source>
        <dbReference type="SAM" id="Phobius"/>
    </source>
</evidence>
<sequence length="457" mass="50887">MSSSVNCIDWTVVSGRQTEQTPLLKHLQGVNWGVASFLLVNAALGAGMLNYPYAYGQVGGVLAAAIIQMVLLVFVASTMFILIYCSDLNNDDTYHDVLMSMCGKRAQQLSAASIMLTCFGINITFLVIIGDQYDRLFESLLPEHEGSWYLDRRFIIGITALLFILPMCYARRLDCLRYASTLGIFAMLYVAFLTVYEFYILDENTMIDKGPIKTSPDDWLSLVTVIPVMCFAYQTHEVIIPVYACLRQRNMANFMKATILGLVILFFLYNVVGAYGYLTFGSNVNPDITLLYDGTDPVVVIGIIALVIKIITTYPPLLFCGRGALDGLYAEFRQMSPNKFAETETKRRVIITSIWFILTVVLALYAPNISITIQLLGSLASVNVFVFPGMCLISLTKRLRRAKVGYLSLDSPCDRPLVPERGISALNALLLQAFAWILIGFGFFIFVIEIINVFGIA</sequence>
<dbReference type="Pfam" id="PF01490">
    <property type="entry name" value="Aa_trans"/>
    <property type="match status" value="1"/>
</dbReference>
<protein>
    <submittedName>
        <fullName evidence="7">Sodium-coupled neutral amino acid transporter 7</fullName>
    </submittedName>
</protein>
<dbReference type="EMBL" id="JAIFTH010000948">
    <property type="protein sequence ID" value="KAG9508800.1"/>
    <property type="molecule type" value="Genomic_DNA"/>
</dbReference>
<evidence type="ECO:0000256" key="2">
    <source>
        <dbReference type="ARBA" id="ARBA00022692"/>
    </source>
</evidence>
<gene>
    <name evidence="7" type="primary">slc38a7</name>
    <name evidence="7" type="ORF">GZH46_02696</name>
</gene>
<organism evidence="7 8">
    <name type="scientific">Fragariocoptes setiger</name>
    <dbReference type="NCBI Taxonomy" id="1670756"/>
    <lineage>
        <taxon>Eukaryota</taxon>
        <taxon>Metazoa</taxon>
        <taxon>Ecdysozoa</taxon>
        <taxon>Arthropoda</taxon>
        <taxon>Chelicerata</taxon>
        <taxon>Arachnida</taxon>
        <taxon>Acari</taxon>
        <taxon>Acariformes</taxon>
        <taxon>Trombidiformes</taxon>
        <taxon>Prostigmata</taxon>
        <taxon>Eupodina</taxon>
        <taxon>Eriophyoidea</taxon>
        <taxon>Phytoptidae</taxon>
        <taxon>Fragariocoptes</taxon>
    </lineage>
</organism>
<feature type="transmembrane region" description="Helical" evidence="5">
    <location>
        <begin position="182"/>
        <end position="199"/>
    </location>
</feature>
<dbReference type="Proteomes" id="UP000825002">
    <property type="component" value="Unassembled WGS sequence"/>
</dbReference>
<name>A0ABQ7S6D9_9ACAR</name>
<feature type="transmembrane region" description="Helical" evidence="5">
    <location>
        <begin position="219"/>
        <end position="246"/>
    </location>
</feature>
<keyword evidence="4 5" id="KW-0472">Membrane</keyword>
<evidence type="ECO:0000259" key="6">
    <source>
        <dbReference type="Pfam" id="PF01490"/>
    </source>
</evidence>
<evidence type="ECO:0000256" key="3">
    <source>
        <dbReference type="ARBA" id="ARBA00022989"/>
    </source>
</evidence>
<feature type="transmembrane region" description="Helical" evidence="5">
    <location>
        <begin position="258"/>
        <end position="278"/>
    </location>
</feature>
<comment type="caution">
    <text evidence="7">The sequence shown here is derived from an EMBL/GenBank/DDBJ whole genome shotgun (WGS) entry which is preliminary data.</text>
</comment>
<evidence type="ECO:0000313" key="8">
    <source>
        <dbReference type="Proteomes" id="UP000825002"/>
    </source>
</evidence>
<feature type="transmembrane region" description="Helical" evidence="5">
    <location>
        <begin position="298"/>
        <end position="319"/>
    </location>
</feature>
<feature type="transmembrane region" description="Helical" evidence="5">
    <location>
        <begin position="429"/>
        <end position="454"/>
    </location>
</feature>
<keyword evidence="8" id="KW-1185">Reference proteome</keyword>
<dbReference type="InterPro" id="IPR013057">
    <property type="entry name" value="AA_transpt_TM"/>
</dbReference>
<dbReference type="PANTHER" id="PTHR22950:SF652">
    <property type="entry name" value="TRANSMEMBRANE AMINO ACID TRANSPORTER FAMILY PROTEIN"/>
    <property type="match status" value="1"/>
</dbReference>